<dbReference type="Proteomes" id="UP000051487">
    <property type="component" value="Unassembled WGS sequence"/>
</dbReference>
<evidence type="ECO:0000313" key="2">
    <source>
        <dbReference type="EMBL" id="GAQ05561.1"/>
    </source>
</evidence>
<gene>
    <name evidence="2" type="ORF">ALT_2882</name>
</gene>
<reference evidence="2 3" key="1">
    <citation type="submission" date="2015-11" db="EMBL/GenBank/DDBJ databases">
        <title>Aspergillus lentulus strain IFM 54703T.</title>
        <authorList>
            <person name="Kusuya Y."/>
            <person name="Sakai K."/>
            <person name="Kamei K."/>
            <person name="Takahashi H."/>
            <person name="Yaguchi T."/>
        </authorList>
    </citation>
    <scope>NUCLEOTIDE SEQUENCE [LARGE SCALE GENOMIC DNA]</scope>
    <source>
        <strain evidence="2 3">IFM 54703</strain>
    </source>
</reference>
<dbReference type="AlphaFoldDB" id="A0AAN4PGA7"/>
<organism evidence="2 3">
    <name type="scientific">Aspergillus lentulus</name>
    <dbReference type="NCBI Taxonomy" id="293939"/>
    <lineage>
        <taxon>Eukaryota</taxon>
        <taxon>Fungi</taxon>
        <taxon>Dikarya</taxon>
        <taxon>Ascomycota</taxon>
        <taxon>Pezizomycotina</taxon>
        <taxon>Eurotiomycetes</taxon>
        <taxon>Eurotiomycetidae</taxon>
        <taxon>Eurotiales</taxon>
        <taxon>Aspergillaceae</taxon>
        <taxon>Aspergillus</taxon>
        <taxon>Aspergillus subgen. Fumigati</taxon>
    </lineage>
</organism>
<protein>
    <submittedName>
        <fullName evidence="2">Uncharacterized protein</fullName>
    </submittedName>
</protein>
<comment type="caution">
    <text evidence="2">The sequence shown here is derived from an EMBL/GenBank/DDBJ whole genome shotgun (WGS) entry which is preliminary data.</text>
</comment>
<feature type="region of interest" description="Disordered" evidence="1">
    <location>
        <begin position="81"/>
        <end position="103"/>
    </location>
</feature>
<evidence type="ECO:0000256" key="1">
    <source>
        <dbReference type="SAM" id="MobiDB-lite"/>
    </source>
</evidence>
<proteinExistence type="predicted"/>
<name>A0AAN4PGA7_ASPLE</name>
<accession>A0AAN4PGA7</accession>
<dbReference type="EMBL" id="BCLY01000005">
    <property type="protein sequence ID" value="GAQ05561.1"/>
    <property type="molecule type" value="Genomic_DNA"/>
</dbReference>
<evidence type="ECO:0000313" key="3">
    <source>
        <dbReference type="Proteomes" id="UP000051487"/>
    </source>
</evidence>
<sequence length="164" mass="18372">MTVSLDPPLTVTYKSANGNQITTGIYLPHQPSQTTLARNTVPSYQHPWWRLHAGDSRMSRRKYNLPALDKPSLNKTYEEESKLVPTSSGVTLEGQLETRPDLSRPRGAFTLTQIENGRVLRRVTVAPAMFMAMGETSGRLIRWRYWKEGSGDVDCALGWGSYGS</sequence>